<feature type="region of interest" description="Disordered" evidence="1">
    <location>
        <begin position="73"/>
        <end position="94"/>
    </location>
</feature>
<proteinExistence type="predicted"/>
<organism evidence="2 3">
    <name type="scientific">Pleurodeles waltl</name>
    <name type="common">Iberian ribbed newt</name>
    <dbReference type="NCBI Taxonomy" id="8319"/>
    <lineage>
        <taxon>Eukaryota</taxon>
        <taxon>Metazoa</taxon>
        <taxon>Chordata</taxon>
        <taxon>Craniata</taxon>
        <taxon>Vertebrata</taxon>
        <taxon>Euteleostomi</taxon>
        <taxon>Amphibia</taxon>
        <taxon>Batrachia</taxon>
        <taxon>Caudata</taxon>
        <taxon>Salamandroidea</taxon>
        <taxon>Salamandridae</taxon>
        <taxon>Pleurodelinae</taxon>
        <taxon>Pleurodeles</taxon>
    </lineage>
</organism>
<protein>
    <submittedName>
        <fullName evidence="2">Uncharacterized protein</fullName>
    </submittedName>
</protein>
<evidence type="ECO:0000313" key="3">
    <source>
        <dbReference type="Proteomes" id="UP001066276"/>
    </source>
</evidence>
<dbReference type="Proteomes" id="UP001066276">
    <property type="component" value="Chromosome 11"/>
</dbReference>
<gene>
    <name evidence="2" type="ORF">NDU88_005410</name>
</gene>
<keyword evidence="3" id="KW-1185">Reference proteome</keyword>
<accession>A0AAV7LPG4</accession>
<evidence type="ECO:0000313" key="2">
    <source>
        <dbReference type="EMBL" id="KAJ1092299.1"/>
    </source>
</evidence>
<evidence type="ECO:0000256" key="1">
    <source>
        <dbReference type="SAM" id="MobiDB-lite"/>
    </source>
</evidence>
<reference evidence="2" key="1">
    <citation type="journal article" date="2022" name="bioRxiv">
        <title>Sequencing and chromosome-scale assembly of the giantPleurodeles waltlgenome.</title>
        <authorList>
            <person name="Brown T."/>
            <person name="Elewa A."/>
            <person name="Iarovenko S."/>
            <person name="Subramanian E."/>
            <person name="Araus A.J."/>
            <person name="Petzold A."/>
            <person name="Susuki M."/>
            <person name="Suzuki K.-i.T."/>
            <person name="Hayashi T."/>
            <person name="Toyoda A."/>
            <person name="Oliveira C."/>
            <person name="Osipova E."/>
            <person name="Leigh N.D."/>
            <person name="Simon A."/>
            <person name="Yun M.H."/>
        </authorList>
    </citation>
    <scope>NUCLEOTIDE SEQUENCE</scope>
    <source>
        <strain evidence="2">20211129_DDA</strain>
        <tissue evidence="2">Liver</tissue>
    </source>
</reference>
<name>A0AAV7LPG4_PLEWA</name>
<comment type="caution">
    <text evidence="2">The sequence shown here is derived from an EMBL/GenBank/DDBJ whole genome shotgun (WGS) entry which is preliminary data.</text>
</comment>
<dbReference type="AlphaFoldDB" id="A0AAV7LPG4"/>
<dbReference type="EMBL" id="JANPWB010000015">
    <property type="protein sequence ID" value="KAJ1092299.1"/>
    <property type="molecule type" value="Genomic_DNA"/>
</dbReference>
<sequence>MVICGPAECSINPSLKAWAEKVRHTTQWRTLKRGDSELGVPGQVLEGQLEQHTQDQVNQDQEGGMEKDKVVLDEHSMGQEKWEDQDQRIRDKED</sequence>